<evidence type="ECO:0000313" key="7">
    <source>
        <dbReference type="EMBL" id="SMD35947.1"/>
    </source>
</evidence>
<organism evidence="7 8">
    <name type="scientific">Reichenbachiella faecimaris</name>
    <dbReference type="NCBI Taxonomy" id="692418"/>
    <lineage>
        <taxon>Bacteria</taxon>
        <taxon>Pseudomonadati</taxon>
        <taxon>Bacteroidota</taxon>
        <taxon>Cytophagia</taxon>
        <taxon>Cytophagales</taxon>
        <taxon>Reichenbachiellaceae</taxon>
        <taxon>Reichenbachiella</taxon>
    </lineage>
</organism>
<dbReference type="PANTHER" id="PTHR11078:SF3">
    <property type="entry name" value="ANTITERMINATION NUSB DOMAIN-CONTAINING PROTEIN"/>
    <property type="match status" value="1"/>
</dbReference>
<evidence type="ECO:0000256" key="1">
    <source>
        <dbReference type="ARBA" id="ARBA00005952"/>
    </source>
</evidence>
<evidence type="ECO:0000256" key="2">
    <source>
        <dbReference type="ARBA" id="ARBA00022814"/>
    </source>
</evidence>
<dbReference type="GO" id="GO:0003723">
    <property type="term" value="F:RNA binding"/>
    <property type="evidence" value="ECO:0007669"/>
    <property type="project" value="UniProtKB-KW"/>
</dbReference>
<keyword evidence="4" id="KW-0805">Transcription regulation</keyword>
<keyword evidence="5" id="KW-0804">Transcription</keyword>
<accession>A0A1W2GH27</accession>
<dbReference type="InterPro" id="IPR006027">
    <property type="entry name" value="NusB_RsmB_TIM44"/>
</dbReference>
<protein>
    <submittedName>
        <fullName evidence="7">NusB antitermination factor</fullName>
    </submittedName>
</protein>
<sequence length="369" mass="42948">MQAIFAYHTAREAEFNICKKEAEDHFLPDLNSMEVQDKEELAKDREQTGKAFGALIRKGADAIPEETKPEIVKLIKAHQQTYLNRLVANKDHFKKRLLSGITSIYDDYIKFLYIVVEIQGLIGTEKRKKNNSHDNFAKNIVINKLKGFEALEEERIRKNVAWDSDLIRAWYKEYIKPQEFFVEYDNLAKANLADDQEFVQTLYKSIIFKNDNINDYFEALDLGWSENKPILKSMVLKTAKSIESEESEPLLMELSKNWEEDLLFLKELYDLAIDEEEQYESLIEEKSKNWEIDRVALTDRIILEMAIGEMIHFTSIPVKVTINEYIELSKLYSTPKSKQFVNGLLDVLSVELQKDGQIKKSGRGLLDNK</sequence>
<evidence type="ECO:0000313" key="8">
    <source>
        <dbReference type="Proteomes" id="UP000192472"/>
    </source>
</evidence>
<gene>
    <name evidence="7" type="ORF">SAMN04488029_2622</name>
</gene>
<dbReference type="InterPro" id="IPR035926">
    <property type="entry name" value="NusB-like_sf"/>
</dbReference>
<name>A0A1W2GH27_REIFA</name>
<dbReference type="PANTHER" id="PTHR11078">
    <property type="entry name" value="N UTILIZATION SUBSTANCE PROTEIN B-RELATED"/>
    <property type="match status" value="1"/>
</dbReference>
<dbReference type="NCBIfam" id="TIGR01951">
    <property type="entry name" value="nusB"/>
    <property type="match status" value="1"/>
</dbReference>
<dbReference type="GO" id="GO:0005829">
    <property type="term" value="C:cytosol"/>
    <property type="evidence" value="ECO:0007669"/>
    <property type="project" value="TreeGrafter"/>
</dbReference>
<evidence type="ECO:0000256" key="5">
    <source>
        <dbReference type="ARBA" id="ARBA00023163"/>
    </source>
</evidence>
<dbReference type="InterPro" id="IPR011605">
    <property type="entry name" value="NusB_fam"/>
</dbReference>
<evidence type="ECO:0000256" key="3">
    <source>
        <dbReference type="ARBA" id="ARBA00022884"/>
    </source>
</evidence>
<keyword evidence="3" id="KW-0694">RNA-binding</keyword>
<comment type="similarity">
    <text evidence="1">Belongs to the NusB family.</text>
</comment>
<evidence type="ECO:0000256" key="4">
    <source>
        <dbReference type="ARBA" id="ARBA00023015"/>
    </source>
</evidence>
<dbReference type="SUPFAM" id="SSF48013">
    <property type="entry name" value="NusB-like"/>
    <property type="match status" value="1"/>
</dbReference>
<dbReference type="Pfam" id="PF01029">
    <property type="entry name" value="NusB"/>
    <property type="match status" value="1"/>
</dbReference>
<feature type="domain" description="NusB/RsmB/TIM44" evidence="6">
    <location>
        <begin position="253"/>
        <end position="346"/>
    </location>
</feature>
<dbReference type="EMBL" id="FWYF01000003">
    <property type="protein sequence ID" value="SMD35947.1"/>
    <property type="molecule type" value="Genomic_DNA"/>
</dbReference>
<reference evidence="7 8" key="1">
    <citation type="submission" date="2017-04" db="EMBL/GenBank/DDBJ databases">
        <authorList>
            <person name="Afonso C.L."/>
            <person name="Miller P.J."/>
            <person name="Scott M.A."/>
            <person name="Spackman E."/>
            <person name="Goraichik I."/>
            <person name="Dimitrov K.M."/>
            <person name="Suarez D.L."/>
            <person name="Swayne D.E."/>
        </authorList>
    </citation>
    <scope>NUCLEOTIDE SEQUENCE [LARGE SCALE GENOMIC DNA]</scope>
    <source>
        <strain evidence="7 8">DSM 26133</strain>
    </source>
</reference>
<proteinExistence type="inferred from homology"/>
<keyword evidence="8" id="KW-1185">Reference proteome</keyword>
<dbReference type="STRING" id="692418.SAMN04488029_2622"/>
<dbReference type="Gene3D" id="1.10.940.10">
    <property type="entry name" value="NusB-like"/>
    <property type="match status" value="1"/>
</dbReference>
<dbReference type="Proteomes" id="UP000192472">
    <property type="component" value="Unassembled WGS sequence"/>
</dbReference>
<keyword evidence="2" id="KW-0889">Transcription antitermination</keyword>
<dbReference type="AlphaFoldDB" id="A0A1W2GH27"/>
<dbReference type="GO" id="GO:0006353">
    <property type="term" value="P:DNA-templated transcription termination"/>
    <property type="evidence" value="ECO:0007669"/>
    <property type="project" value="InterPro"/>
</dbReference>
<evidence type="ECO:0000259" key="6">
    <source>
        <dbReference type="Pfam" id="PF01029"/>
    </source>
</evidence>
<dbReference type="GO" id="GO:0031564">
    <property type="term" value="P:transcription antitermination"/>
    <property type="evidence" value="ECO:0007669"/>
    <property type="project" value="UniProtKB-KW"/>
</dbReference>